<dbReference type="InterPro" id="IPR018053">
    <property type="entry name" value="Glyco_hydro_32_AS"/>
</dbReference>
<evidence type="ECO:0000256" key="2">
    <source>
        <dbReference type="ARBA" id="ARBA00022801"/>
    </source>
</evidence>
<proteinExistence type="inferred from homology"/>
<comment type="caution">
    <text evidence="6">The sequence shown here is derived from an EMBL/GenBank/DDBJ whole genome shotgun (WGS) entry which is preliminary data.</text>
</comment>
<sequence length="576" mass="62954">MARLLGLTSAALLAVGITAQTSTYVNPAVPTHTPISGDYTGPLRPQVHYSPPQGFMNDPNGMFVDADGTWHIYYQYNPTGVVAGNQHWGHATSKDLYHWVNQPIALFPPEERVYVFSGSAVVDVNNTSGFFPDQDNGVVAIFTLARYYEDGSGGPQTQNIAYSRDGGYTFEYYAANPVIDSTSPQFRDPKVIWYEDHWVAVVAYSQEFVVGIFTSPDLKTWEFASNFTRHGLLGAQYECPNLVKMPVRDADGAVLGETYVMAVSIQPGAPLGGSVTEYFLGDFNGTHFTPSDAVTRLTDFAKDNYAAQFFYGVPDGQNQVNLGWASNWQYTQKVPTGNLEGWRSAMTAPRVNYITEAPRIGLVMVDEIYDISPILDSKLKTSTCGGGDGTVALDYSSVESGALYIEVNVTNINTTLLTDYSTLNISFASPASGEILQSGFYFGGDTPFFVNRGGIKGFDNVFFTDKFSVSDVYSSGSSDTLASWSVKAVIDRSIFEVFVDRGIHAGTVVFYPSQPLTTLNLASRLPEGARVSVDIWSLKSAWAEYEDEQGVVYGNVTSSGNSTSRRSMVYESNFSV</sequence>
<comment type="similarity">
    <text evidence="1">Belongs to the glycosyl hydrolase 32 family.</text>
</comment>
<gene>
    <name evidence="6" type="ORF">EKO27_g1512</name>
</gene>
<feature type="domain" description="Glycosyl hydrolase family 32 N-terminal" evidence="5">
    <location>
        <begin position="48"/>
        <end position="350"/>
    </location>
</feature>
<dbReference type="EMBL" id="RYZI01000023">
    <property type="protein sequence ID" value="RWA13585.1"/>
    <property type="molecule type" value="Genomic_DNA"/>
</dbReference>
<evidence type="ECO:0000259" key="5">
    <source>
        <dbReference type="Pfam" id="PF00251"/>
    </source>
</evidence>
<dbReference type="AlphaFoldDB" id="A0A439DGP4"/>
<dbReference type="GO" id="GO:0005987">
    <property type="term" value="P:sucrose catabolic process"/>
    <property type="evidence" value="ECO:0007669"/>
    <property type="project" value="TreeGrafter"/>
</dbReference>
<dbReference type="STRING" id="363999.A0A439DGP4"/>
<name>A0A439DGP4_9PEZI</name>
<keyword evidence="7" id="KW-1185">Reference proteome</keyword>
<organism evidence="6 7">
    <name type="scientific">Xylaria grammica</name>
    <dbReference type="NCBI Taxonomy" id="363999"/>
    <lineage>
        <taxon>Eukaryota</taxon>
        <taxon>Fungi</taxon>
        <taxon>Dikarya</taxon>
        <taxon>Ascomycota</taxon>
        <taxon>Pezizomycotina</taxon>
        <taxon>Sordariomycetes</taxon>
        <taxon>Xylariomycetidae</taxon>
        <taxon>Xylariales</taxon>
        <taxon>Xylariaceae</taxon>
        <taxon>Xylaria</taxon>
    </lineage>
</organism>
<dbReference type="InterPro" id="IPR013148">
    <property type="entry name" value="Glyco_hydro_32_N"/>
</dbReference>
<evidence type="ECO:0000256" key="3">
    <source>
        <dbReference type="ARBA" id="ARBA00023295"/>
    </source>
</evidence>
<dbReference type="Gene3D" id="2.115.10.20">
    <property type="entry name" value="Glycosyl hydrolase domain, family 43"/>
    <property type="match status" value="1"/>
</dbReference>
<keyword evidence="2" id="KW-0378">Hydrolase</keyword>
<reference evidence="6 7" key="1">
    <citation type="submission" date="2018-12" db="EMBL/GenBank/DDBJ databases">
        <title>Draft genome sequence of Xylaria grammica IHI A82.</title>
        <authorList>
            <person name="Buettner E."/>
            <person name="Kellner H."/>
        </authorList>
    </citation>
    <scope>NUCLEOTIDE SEQUENCE [LARGE SCALE GENOMIC DNA]</scope>
    <source>
        <strain evidence="6 7">IHI A82</strain>
    </source>
</reference>
<dbReference type="GO" id="GO:0000324">
    <property type="term" value="C:fungal-type vacuole"/>
    <property type="evidence" value="ECO:0007669"/>
    <property type="project" value="TreeGrafter"/>
</dbReference>
<dbReference type="Pfam" id="PF00251">
    <property type="entry name" value="Glyco_hydro_32N"/>
    <property type="match status" value="1"/>
</dbReference>
<evidence type="ECO:0000313" key="6">
    <source>
        <dbReference type="EMBL" id="RWA13585.1"/>
    </source>
</evidence>
<accession>A0A439DGP4</accession>
<keyword evidence="4" id="KW-0732">Signal</keyword>
<dbReference type="Gene3D" id="2.60.120.560">
    <property type="entry name" value="Exo-inulinase, domain 1"/>
    <property type="match status" value="1"/>
</dbReference>
<dbReference type="InterPro" id="IPR023296">
    <property type="entry name" value="Glyco_hydro_beta-prop_sf"/>
</dbReference>
<dbReference type="SUPFAM" id="SSF75005">
    <property type="entry name" value="Arabinanase/levansucrase/invertase"/>
    <property type="match status" value="1"/>
</dbReference>
<dbReference type="SUPFAM" id="SSF49899">
    <property type="entry name" value="Concanavalin A-like lectins/glucanases"/>
    <property type="match status" value="1"/>
</dbReference>
<dbReference type="PANTHER" id="PTHR42800">
    <property type="entry name" value="EXOINULINASE INUD (AFU_ORTHOLOGUE AFUA_5G00480)"/>
    <property type="match status" value="1"/>
</dbReference>
<dbReference type="PANTHER" id="PTHR42800:SF2">
    <property type="entry name" value="INVERTASE-RELATED"/>
    <property type="match status" value="1"/>
</dbReference>
<evidence type="ECO:0000313" key="7">
    <source>
        <dbReference type="Proteomes" id="UP000286045"/>
    </source>
</evidence>
<keyword evidence="3" id="KW-0326">Glycosidase</keyword>
<dbReference type="GO" id="GO:0004575">
    <property type="term" value="F:sucrose alpha-glucosidase activity"/>
    <property type="evidence" value="ECO:0007669"/>
    <property type="project" value="TreeGrafter"/>
</dbReference>
<dbReference type="CDD" id="cd18622">
    <property type="entry name" value="GH32_Inu-like"/>
    <property type="match status" value="1"/>
</dbReference>
<dbReference type="InterPro" id="IPR013320">
    <property type="entry name" value="ConA-like_dom_sf"/>
</dbReference>
<dbReference type="SMART" id="SM00640">
    <property type="entry name" value="Glyco_32"/>
    <property type="match status" value="1"/>
</dbReference>
<dbReference type="Proteomes" id="UP000286045">
    <property type="component" value="Unassembled WGS sequence"/>
</dbReference>
<evidence type="ECO:0000256" key="4">
    <source>
        <dbReference type="SAM" id="SignalP"/>
    </source>
</evidence>
<dbReference type="FunFam" id="2.115.10.20:FF:000002">
    <property type="entry name" value="Invertase 2"/>
    <property type="match status" value="1"/>
</dbReference>
<evidence type="ECO:0000256" key="1">
    <source>
        <dbReference type="ARBA" id="ARBA00009902"/>
    </source>
</evidence>
<protein>
    <recommendedName>
        <fullName evidence="5">Glycosyl hydrolase family 32 N-terminal domain-containing protein</fullName>
    </recommendedName>
</protein>
<dbReference type="InterPro" id="IPR001362">
    <property type="entry name" value="Glyco_hydro_32"/>
</dbReference>
<feature type="chain" id="PRO_5019448015" description="Glycosyl hydrolase family 32 N-terminal domain-containing protein" evidence="4">
    <location>
        <begin position="20"/>
        <end position="576"/>
    </location>
</feature>
<dbReference type="PROSITE" id="PS00609">
    <property type="entry name" value="GLYCOSYL_HYDROL_F32"/>
    <property type="match status" value="1"/>
</dbReference>
<feature type="signal peptide" evidence="4">
    <location>
        <begin position="1"/>
        <end position="19"/>
    </location>
</feature>